<feature type="compositionally biased region" description="Acidic residues" evidence="1">
    <location>
        <begin position="324"/>
        <end position="350"/>
    </location>
</feature>
<feature type="compositionally biased region" description="Low complexity" evidence="1">
    <location>
        <begin position="301"/>
        <end position="319"/>
    </location>
</feature>
<dbReference type="InterPro" id="IPR013783">
    <property type="entry name" value="Ig-like_fold"/>
</dbReference>
<organism evidence="3 4">
    <name type="scientific">Streptomyces scabiei (strain 87.22)</name>
    <dbReference type="NCBI Taxonomy" id="680198"/>
    <lineage>
        <taxon>Bacteria</taxon>
        <taxon>Bacillati</taxon>
        <taxon>Actinomycetota</taxon>
        <taxon>Actinomycetes</taxon>
        <taxon>Kitasatosporales</taxon>
        <taxon>Streptomycetaceae</taxon>
        <taxon>Streptomyces</taxon>
    </lineage>
</organism>
<evidence type="ECO:0000313" key="3">
    <source>
        <dbReference type="EMBL" id="CBG70635.1"/>
    </source>
</evidence>
<dbReference type="SUPFAM" id="SSF69318">
    <property type="entry name" value="Integrin alpha N-terminal domain"/>
    <property type="match status" value="1"/>
</dbReference>
<gene>
    <name evidence="3" type="ordered locus">SCAB_35441</name>
</gene>
<evidence type="ECO:0000256" key="1">
    <source>
        <dbReference type="SAM" id="MobiDB-lite"/>
    </source>
</evidence>
<keyword evidence="2" id="KW-1133">Transmembrane helix</keyword>
<dbReference type="RefSeq" id="WP_013001285.1">
    <property type="nucleotide sequence ID" value="NC_013929.1"/>
</dbReference>
<dbReference type="GeneID" id="24312690"/>
<dbReference type="HOGENOM" id="CLU_003050_1_0_11"/>
<proteinExistence type="predicted"/>
<feature type="region of interest" description="Disordered" evidence="1">
    <location>
        <begin position="135"/>
        <end position="155"/>
    </location>
</feature>
<name>C9YTD8_STRSW</name>
<feature type="region of interest" description="Disordered" evidence="1">
    <location>
        <begin position="277"/>
        <end position="397"/>
    </location>
</feature>
<dbReference type="STRING" id="680198.SCAB_35441"/>
<dbReference type="Proteomes" id="UP000001444">
    <property type="component" value="Chromosome"/>
</dbReference>
<accession>C9YTD8</accession>
<sequence length="1163" mass="123644">MTRKERDGRRVPGGRTTAAVLTAALAATGITFIGLGLDEPGSHDRSSGDRRAKPVTDAAALARAARTGKPVEVTALRTARSTTWARPDGRMAKKLYSSPVRAKVGGEWKDIDYDLHRTGKGWEPKATNARMVFSAGSGATRDRKRDDERRASRSAAQRVSLLKSLRTAADDASTLVTLTVDGHDIHLTWPGPVPAPIVDGSRALYPEIFPGADLVLTADDDGFAQLLVLKNRQAAADPRAKQLTYGITSPDLSFRLNPVTGVLAAEDADGEEVALSPTPLMWDSSGAPAVTDGSVGASAQPTDVESPDPVDSSTPTPDDGASPTEEELVETDEQVDPDPEELPVPSDDDPAPTPSDSPPPSAPAEPTPEPSQSGSAATLGLPGLDGPSPDSRGELVETDLSGGNWLLTPDQDFLRDPATTYPVFVDPSVKKHVQNWTTAYSRHPNATFYNGKGFNKGGTHEARVGFESDTWGTSRSYFNIGFDKDLKGTKITSAKLYMLETYSWSCSARSMSVHLTGKVSGRTNWRNAPRLHDGNKITSKSFAHGYKSGCRDAWEGFNVRAAAQKKADEGRDTITFGMRARDENSQYAWKKFQANGENPPVLDLVYNRKPTAPTSLDLGPDAKCTTTQPYVRMGSGSLTFTAKASDKDKNLDYFDFDLWPHGKWAKTGDLLGKTGKVNAHDDDNGTALETTDAFPTGKLTNGTLYSWRVRARDDAGSYSRFSPAKTPCRFVLDTAAPKLPKVGSTDFPNADTDENGFGSGANDSKWSTKKFGTAGTFGVRALNTDVVRYEYGFNSPSYPFHLDRKAGTATSVSATLTNAKPPTAGPNVLYVRTVDGAGNVSQPAKYFFYVSPRDQADSPGDFTGDKLPDLMAVTEAGNLSLYPSQATNDLAKGSGDLDYSMAGAYRANPDKDPNGDDLPPYVGAPSGHFKGALITHNGDIYGGDGLQDLVVRVGGRLWVYPGDGYGAVDIDRRVEILLPEGAPSPASLTQIVSTGDATGDGRTDFLATAGDELWALTGYHGATIDQAIRLSGSAWTERDIVTVLDITGDGVTDMVYRTDEHAQLMLRKGKAASGGGTDLDSLSSGADSSGGTDLEYGSAGWSVANVPLLIGTPDANGDGVPDIWAVRADGSVRFYAGGKTVLSGSGTEVIAPASYWKTRIAIG</sequence>
<keyword evidence="2" id="KW-0812">Transmembrane</keyword>
<dbReference type="AlphaFoldDB" id="C9YTD8"/>
<evidence type="ECO:0000256" key="2">
    <source>
        <dbReference type="SAM" id="Phobius"/>
    </source>
</evidence>
<dbReference type="eggNOG" id="COG3209">
    <property type="taxonomic scope" value="Bacteria"/>
</dbReference>
<dbReference type="EMBL" id="FN554889">
    <property type="protein sequence ID" value="CBG70635.1"/>
    <property type="molecule type" value="Genomic_DNA"/>
</dbReference>
<feature type="compositionally biased region" description="Pro residues" evidence="1">
    <location>
        <begin position="351"/>
        <end position="369"/>
    </location>
</feature>
<dbReference type="InterPro" id="IPR028994">
    <property type="entry name" value="Integrin_alpha_N"/>
</dbReference>
<keyword evidence="2" id="KW-0472">Membrane</keyword>
<keyword evidence="4" id="KW-1185">Reference proteome</keyword>
<feature type="compositionally biased region" description="Basic and acidic residues" evidence="1">
    <location>
        <begin position="140"/>
        <end position="151"/>
    </location>
</feature>
<dbReference type="Gene3D" id="2.60.40.10">
    <property type="entry name" value="Immunoglobulins"/>
    <property type="match status" value="1"/>
</dbReference>
<dbReference type="KEGG" id="scb:SCAB_35441"/>
<feature type="transmembrane region" description="Helical" evidence="2">
    <location>
        <begin position="20"/>
        <end position="37"/>
    </location>
</feature>
<evidence type="ECO:0000313" key="4">
    <source>
        <dbReference type="Proteomes" id="UP000001444"/>
    </source>
</evidence>
<protein>
    <submittedName>
        <fullName evidence="3">Putative secreted protein</fullName>
    </submittedName>
</protein>
<dbReference type="GO" id="GO:0005975">
    <property type="term" value="P:carbohydrate metabolic process"/>
    <property type="evidence" value="ECO:0007669"/>
    <property type="project" value="UniProtKB-ARBA"/>
</dbReference>
<dbReference type="eggNOG" id="COG2755">
    <property type="taxonomic scope" value="Bacteria"/>
</dbReference>
<reference evidence="3 4" key="1">
    <citation type="journal article" date="2010" name="Mol. Plant Microbe Interact.">
        <title>Streptomyces scabies 87-22 contains a coronafacic acid-like biosynthetic cluster that contributes to plant-microbe interactions.</title>
        <authorList>
            <person name="Bignell D.R."/>
            <person name="Seipke R.F."/>
            <person name="Huguet-Tapia J.C."/>
            <person name="Chambers A.H."/>
            <person name="Parry R.J."/>
            <person name="Loria R."/>
        </authorList>
    </citation>
    <scope>NUCLEOTIDE SEQUENCE [LARGE SCALE GENOMIC DNA]</scope>
    <source>
        <strain evidence="3 4">87.22</strain>
    </source>
</reference>
<dbReference type="NCBIfam" id="NF033679">
    <property type="entry name" value="DNRLRE_dom"/>
    <property type="match status" value="1"/>
</dbReference>